<feature type="region of interest" description="Disordered" evidence="1">
    <location>
        <begin position="297"/>
        <end position="316"/>
    </location>
</feature>
<dbReference type="EMBL" id="CP158586">
    <property type="protein sequence ID" value="XCA33658.1"/>
    <property type="molecule type" value="Genomic_DNA"/>
</dbReference>
<evidence type="ECO:0000313" key="2">
    <source>
        <dbReference type="EMBL" id="XCA33658.1"/>
    </source>
</evidence>
<reference evidence="2" key="1">
    <citation type="submission" date="2024-06" db="EMBL/GenBank/DDBJ databases">
        <title>Genome assembly of the Polyergus mexicanus.</title>
        <authorList>
            <person name="Cash E."/>
            <person name="Tustsui N.D."/>
            <person name="Ward P."/>
            <person name="Nguyen O."/>
            <person name="Sahasrabudhe R."/>
            <person name="Fairbairn C.W."/>
            <person name="Seligmann W.E."/>
            <person name="Sacco S."/>
            <person name="Beraut E."/>
            <person name="Miller C."/>
            <person name="Toffelmier E."/>
            <person name="Shaffer H.B."/>
        </authorList>
    </citation>
    <scope>NUCLEOTIDE SEQUENCE</scope>
    <source>
        <strain evidence="2">NDT 795.1</strain>
    </source>
</reference>
<organism evidence="2">
    <name type="scientific">Wolbachia endosymbiont of Polyergus mexicanus</name>
    <dbReference type="NCBI Taxonomy" id="3171167"/>
    <lineage>
        <taxon>Bacteria</taxon>
        <taxon>Pseudomonadati</taxon>
        <taxon>Pseudomonadota</taxon>
        <taxon>Alphaproteobacteria</taxon>
        <taxon>Rickettsiales</taxon>
        <taxon>Anaplasmataceae</taxon>
        <taxon>Wolbachieae</taxon>
        <taxon>Wolbachia</taxon>
    </lineage>
</organism>
<dbReference type="AlphaFoldDB" id="A0AAU7YJU7"/>
<accession>A0AAU7YJU7</accession>
<gene>
    <name evidence="2" type="ORF">ABS808_02380</name>
</gene>
<protein>
    <submittedName>
        <fullName evidence="2">Uncharacterized protein</fullName>
    </submittedName>
</protein>
<sequence>MSSSTSEEKKNPVVTLKAQAEKFNFSMLRADEKNTLANSGEAMFLDFYRMNFVVNKKSIDSTLIFALTEGAKKNGLEKAWDEHCKNEKAPDDKKTDQYKKKFEEFYNLGTNYTNLLPKEEARNYRPFAKQVFKEMFKHAGAQVPSDPILEELVTNFNQAGYVGALYAEDKPLFHVATAHELVFGSSHTTYIDCSDPSHATIRIEEKIAVCTLAKPEEELCKLDSSLKFTLQSQDGKDDVIYKDGKLSLTVPKRLKDYNMGDKNLFDIIKECFQKLCEKFGFFKIKIGHELDKQPKVNNHLESVEPPVHSNEHGNTP</sequence>
<evidence type="ECO:0000256" key="1">
    <source>
        <dbReference type="SAM" id="MobiDB-lite"/>
    </source>
</evidence>
<proteinExistence type="predicted"/>
<name>A0AAU7YJU7_9RICK</name>